<dbReference type="RefSeq" id="WP_135462723.1">
    <property type="nucleotide sequence ID" value="NZ_SRLC01000001.1"/>
</dbReference>
<dbReference type="Pfam" id="PF13585">
    <property type="entry name" value="CHU_C"/>
    <property type="match status" value="1"/>
</dbReference>
<evidence type="ECO:0000313" key="1">
    <source>
        <dbReference type="EMBL" id="TGE25144.1"/>
    </source>
</evidence>
<reference evidence="1 2" key="1">
    <citation type="submission" date="2019-04" db="EMBL/GenBank/DDBJ databases">
        <authorList>
            <person name="Feng G."/>
            <person name="Zhang J."/>
            <person name="Zhu H."/>
        </authorList>
    </citation>
    <scope>NUCLEOTIDE SEQUENCE [LARGE SCALE GENOMIC DNA]</scope>
    <source>
        <strain evidence="1 2">JCM 31653</strain>
    </source>
</reference>
<sequence length="788" mass="80297">MRLSSYSGDRDGFVAKLTDAGSSGTFVWAQQFGGWASDRATSLAVSGTSVYVGGYYQSPTATFGSLTLTNPSAGFLGDGYVAKVEDAGTTSRVVWAQRIGGRGNETVEALAVQGNGLYLTGAFGQEATAFGSTVLLGAGATDVFVAKLTDAGPSSTFTWAQAAGSTADESGTALAVQGANVYVGGFFTGQLIRFGPLSLTNRGSSGFDGFVAKLTDAGATGSFTWVQSVASTGRQSDEYLSAVVPHGNGVCITGSFGSPSISFGTTTLLSAGIFSLGDIFVAQLDDQGTSSSWAWAQRAGSPEIDQGNALAIVGTDVYVGGYVSTPASFGSLPPVGALSGIGSGFLARLGEASTVRISGATEICAGGQVPLQATPSALAATYVWSTGATTATITVTQPGTYTVTATFPGGATATAMHQVVGIQPVVSILGDTLLCPGGSIRLTASAPGAASLRWNTGSPLTTLDVTSPGVYELTATYGAGCSVTRRVTVVGPSVTISGPMAACVSAGSPALLTALAPGATTFRWSTGATTASISTAQTGTYQVTATFPAGCTATASYAVLAPVAAITGQTLLCPGATTTLSARDAAAAAYRWNTGATGPELVVGEPGIYSVRVTFPGGCSSEAQHVVQQLPGNPPFTLGADTTLCEGQGIVLQLPALPDAAGTTYRWSDGSTGATLRVQAAGTYSVERRTNCGVQTASRRIEVQRCWLVPNVVTPNGDGKNDRFAPQGLQGDWSLEVFNRWGKQVYTAETYRNEWGDVPAGIYYYVLRQPGSTHVLRGWVEVMGSARD</sequence>
<organism evidence="1 2">
    <name type="scientific">Hymenobacter aquaticus</name>
    <dbReference type="NCBI Taxonomy" id="1867101"/>
    <lineage>
        <taxon>Bacteria</taxon>
        <taxon>Pseudomonadati</taxon>
        <taxon>Bacteroidota</taxon>
        <taxon>Cytophagia</taxon>
        <taxon>Cytophagales</taxon>
        <taxon>Hymenobacteraceae</taxon>
        <taxon>Hymenobacter</taxon>
    </lineage>
</organism>
<dbReference type="OrthoDB" id="1491125at2"/>
<dbReference type="Proteomes" id="UP000297549">
    <property type="component" value="Unassembled WGS sequence"/>
</dbReference>
<name>A0A4Z0Q672_9BACT</name>
<protein>
    <submittedName>
        <fullName evidence="1">Gliding motility-associated C-terminal domain-containing protein</fullName>
    </submittedName>
</protein>
<dbReference type="AlphaFoldDB" id="A0A4Z0Q672"/>
<keyword evidence="2" id="KW-1185">Reference proteome</keyword>
<comment type="caution">
    <text evidence="1">The sequence shown here is derived from an EMBL/GenBank/DDBJ whole genome shotgun (WGS) entry which is preliminary data.</text>
</comment>
<gene>
    <name evidence="1" type="ORF">E5K00_08080</name>
</gene>
<accession>A0A4Z0Q672</accession>
<proteinExistence type="predicted"/>
<dbReference type="EMBL" id="SRLC01000001">
    <property type="protein sequence ID" value="TGE25144.1"/>
    <property type="molecule type" value="Genomic_DNA"/>
</dbReference>
<evidence type="ECO:0000313" key="2">
    <source>
        <dbReference type="Proteomes" id="UP000297549"/>
    </source>
</evidence>